<protein>
    <recommendedName>
        <fullName evidence="3">ESAT-6-like protein</fullName>
    </recommendedName>
</protein>
<sequence length="97" mass="11249">MSKFRVDPAKLGESVTAMEDFHRSVADLRTQAEAVMRRLDKSWDSEAADRGQQFFKQIDTGTEQMGTSLEQLKTFLDNCRQNYQRAIDGNKKMWEVQ</sequence>
<name>A0ABX3BX92_9MYCO</name>
<dbReference type="InterPro" id="IPR010310">
    <property type="entry name" value="T7SS_ESAT-6-like"/>
</dbReference>
<dbReference type="EMBL" id="MLIH01000027">
    <property type="protein sequence ID" value="OHU08396.1"/>
    <property type="molecule type" value="Genomic_DNA"/>
</dbReference>
<proteinExistence type="predicted"/>
<gene>
    <name evidence="1" type="ORF">BKG73_14980</name>
</gene>
<dbReference type="SUPFAM" id="SSF140453">
    <property type="entry name" value="EsxAB dimer-like"/>
    <property type="match status" value="1"/>
</dbReference>
<evidence type="ECO:0000313" key="1">
    <source>
        <dbReference type="EMBL" id="OHU08396.1"/>
    </source>
</evidence>
<dbReference type="Gene3D" id="1.10.287.1060">
    <property type="entry name" value="ESAT-6-like"/>
    <property type="match status" value="1"/>
</dbReference>
<organism evidence="1 2">
    <name type="scientific">Mycobacteroides saopaulense</name>
    <dbReference type="NCBI Taxonomy" id="1578165"/>
    <lineage>
        <taxon>Bacteria</taxon>
        <taxon>Bacillati</taxon>
        <taxon>Actinomycetota</taxon>
        <taxon>Actinomycetes</taxon>
        <taxon>Mycobacteriales</taxon>
        <taxon>Mycobacteriaceae</taxon>
        <taxon>Mycobacteroides</taxon>
    </lineage>
</organism>
<reference evidence="1 2" key="1">
    <citation type="submission" date="2016-10" db="EMBL/GenBank/DDBJ databases">
        <title>Evaluation of Human, Animal and Environmental Mycobacterium chelonae Isolates by Core Genome Phylogenomic Analysis, Targeted Gene Comparison, and Anti-microbial Susceptibility Patterns: A Tale of Mistaken Identities.</title>
        <authorList>
            <person name="Fogelson S.B."/>
            <person name="Camus A.C."/>
            <person name="Lorenz W."/>
            <person name="Vasireddy R."/>
            <person name="Vasireddy S."/>
            <person name="Smith T."/>
            <person name="Brown-Elliott B.A."/>
            <person name="Wallace R.J.Jr."/>
            <person name="Hasan N.A."/>
            <person name="Reischl U."/>
            <person name="Sanchez S."/>
        </authorList>
    </citation>
    <scope>NUCLEOTIDE SEQUENCE [LARGE SCALE GENOMIC DNA]</scope>
    <source>
        <strain evidence="1 2">8528</strain>
    </source>
</reference>
<evidence type="ECO:0000313" key="2">
    <source>
        <dbReference type="Proteomes" id="UP000179621"/>
    </source>
</evidence>
<comment type="caution">
    <text evidence="1">The sequence shown here is derived from an EMBL/GenBank/DDBJ whole genome shotgun (WGS) entry which is preliminary data.</text>
</comment>
<keyword evidence="2" id="KW-1185">Reference proteome</keyword>
<dbReference type="InterPro" id="IPR036689">
    <property type="entry name" value="ESAT-6-like_sf"/>
</dbReference>
<dbReference type="RefSeq" id="WP_070910924.1">
    <property type="nucleotide sequence ID" value="NZ_MLIC01000003.1"/>
</dbReference>
<evidence type="ECO:0008006" key="3">
    <source>
        <dbReference type="Google" id="ProtNLM"/>
    </source>
</evidence>
<dbReference type="Pfam" id="PF06013">
    <property type="entry name" value="WXG100"/>
    <property type="match status" value="1"/>
</dbReference>
<dbReference type="Proteomes" id="UP000179621">
    <property type="component" value="Unassembled WGS sequence"/>
</dbReference>
<accession>A0ABX3BX92</accession>